<reference evidence="2 3" key="1">
    <citation type="submission" date="2022-10" db="EMBL/GenBank/DDBJ databases">
        <title>Comparative genomics and taxonomic characterization of three novel marine species of genus Reichenbachiella exhibiting antioxidant and polysaccharide degradation activities.</title>
        <authorList>
            <person name="Muhammad N."/>
            <person name="Lee Y.-J."/>
            <person name="Ko J."/>
            <person name="Kim S.-G."/>
        </authorList>
    </citation>
    <scope>NUCLEOTIDE SEQUENCE [LARGE SCALE GENOMIC DNA]</scope>
    <source>
        <strain evidence="2 3">ABR2-5</strain>
    </source>
</reference>
<dbReference type="InterPro" id="IPR039422">
    <property type="entry name" value="MarR/SlyA-like"/>
</dbReference>
<accession>A0ABT3CXM6</accession>
<dbReference type="SUPFAM" id="SSF46785">
    <property type="entry name" value="Winged helix' DNA-binding domain"/>
    <property type="match status" value="1"/>
</dbReference>
<evidence type="ECO:0000259" key="1">
    <source>
        <dbReference type="PROSITE" id="PS50995"/>
    </source>
</evidence>
<keyword evidence="3" id="KW-1185">Reference proteome</keyword>
<feature type="domain" description="HTH marR-type" evidence="1">
    <location>
        <begin position="1"/>
        <end position="148"/>
    </location>
</feature>
<dbReference type="InterPro" id="IPR036390">
    <property type="entry name" value="WH_DNA-bd_sf"/>
</dbReference>
<evidence type="ECO:0000313" key="3">
    <source>
        <dbReference type="Proteomes" id="UP001300692"/>
    </source>
</evidence>
<name>A0ABT3CXM6_9BACT</name>
<dbReference type="PANTHER" id="PTHR33164:SF101">
    <property type="entry name" value="TRANSCRIPTIONAL REPRESSOR MPRA"/>
    <property type="match status" value="1"/>
</dbReference>
<dbReference type="PROSITE" id="PS50995">
    <property type="entry name" value="HTH_MARR_2"/>
    <property type="match status" value="1"/>
</dbReference>
<sequence length="150" mass="17629">MKISEEIKTNFKDDRHMALVNLMFTANWFRDLNKDILKEYNLLPQHYNVLRIVKGKSPDPSCPGDIKKVMLDKGPDVTRLIDKLVKMGYIERCLNEMNRRSMDIKLTEEGAEILEDMSRKMDKVFEENFHLSEKDALHLSNLLDQSRSQE</sequence>
<evidence type="ECO:0000313" key="2">
    <source>
        <dbReference type="EMBL" id="MCV9388451.1"/>
    </source>
</evidence>
<protein>
    <submittedName>
        <fullName evidence="2">MarR family transcriptional regulator</fullName>
    </submittedName>
</protein>
<dbReference type="InterPro" id="IPR036388">
    <property type="entry name" value="WH-like_DNA-bd_sf"/>
</dbReference>
<dbReference type="RefSeq" id="WP_264139317.1">
    <property type="nucleotide sequence ID" value="NZ_JAOYOD010000001.1"/>
</dbReference>
<dbReference type="EMBL" id="JAOYOD010000001">
    <property type="protein sequence ID" value="MCV9388451.1"/>
    <property type="molecule type" value="Genomic_DNA"/>
</dbReference>
<dbReference type="Gene3D" id="1.10.10.10">
    <property type="entry name" value="Winged helix-like DNA-binding domain superfamily/Winged helix DNA-binding domain"/>
    <property type="match status" value="1"/>
</dbReference>
<dbReference type="Proteomes" id="UP001300692">
    <property type="component" value="Unassembled WGS sequence"/>
</dbReference>
<dbReference type="InterPro" id="IPR000835">
    <property type="entry name" value="HTH_MarR-typ"/>
</dbReference>
<dbReference type="PRINTS" id="PR00598">
    <property type="entry name" value="HTHMARR"/>
</dbReference>
<organism evidence="2 3">
    <name type="scientific">Reichenbachiella ulvae</name>
    <dbReference type="NCBI Taxonomy" id="2980104"/>
    <lineage>
        <taxon>Bacteria</taxon>
        <taxon>Pseudomonadati</taxon>
        <taxon>Bacteroidota</taxon>
        <taxon>Cytophagia</taxon>
        <taxon>Cytophagales</taxon>
        <taxon>Reichenbachiellaceae</taxon>
        <taxon>Reichenbachiella</taxon>
    </lineage>
</organism>
<comment type="caution">
    <text evidence="2">The sequence shown here is derived from an EMBL/GenBank/DDBJ whole genome shotgun (WGS) entry which is preliminary data.</text>
</comment>
<dbReference type="SMART" id="SM00347">
    <property type="entry name" value="HTH_MARR"/>
    <property type="match status" value="1"/>
</dbReference>
<dbReference type="Pfam" id="PF13463">
    <property type="entry name" value="HTH_27"/>
    <property type="match status" value="1"/>
</dbReference>
<gene>
    <name evidence="2" type="ORF">N7U62_17335</name>
</gene>
<dbReference type="PANTHER" id="PTHR33164">
    <property type="entry name" value="TRANSCRIPTIONAL REGULATOR, MARR FAMILY"/>
    <property type="match status" value="1"/>
</dbReference>
<proteinExistence type="predicted"/>